<reference evidence="1 2" key="1">
    <citation type="submission" date="2019-05" db="EMBL/GenBank/DDBJ databases">
        <title>Ruegeria sp. nov., isolated from tidal flat.</title>
        <authorList>
            <person name="Kim W."/>
        </authorList>
    </citation>
    <scope>NUCLEOTIDE SEQUENCE [LARGE SCALE GENOMIC DNA]</scope>
    <source>
        <strain evidence="1 2">CAU 1488</strain>
    </source>
</reference>
<proteinExistence type="predicted"/>
<comment type="caution">
    <text evidence="1">The sequence shown here is derived from an EMBL/GenBank/DDBJ whole genome shotgun (WGS) entry which is preliminary data.</text>
</comment>
<protein>
    <recommendedName>
        <fullName evidence="3">Restriction endonuclease</fullName>
    </recommendedName>
</protein>
<dbReference type="Proteomes" id="UP001193035">
    <property type="component" value="Unassembled WGS sequence"/>
</dbReference>
<organism evidence="1 2">
    <name type="scientific">Ruegeria sediminis</name>
    <dbReference type="NCBI Taxonomy" id="2583820"/>
    <lineage>
        <taxon>Bacteria</taxon>
        <taxon>Pseudomonadati</taxon>
        <taxon>Pseudomonadota</taxon>
        <taxon>Alphaproteobacteria</taxon>
        <taxon>Rhodobacterales</taxon>
        <taxon>Roseobacteraceae</taxon>
        <taxon>Ruegeria</taxon>
    </lineage>
</organism>
<accession>A0ABY2WUH8</accession>
<dbReference type="RefSeq" id="WP_138844344.1">
    <property type="nucleotide sequence ID" value="NZ_VCPD01000006.1"/>
</dbReference>
<evidence type="ECO:0000313" key="2">
    <source>
        <dbReference type="Proteomes" id="UP001193035"/>
    </source>
</evidence>
<dbReference type="EMBL" id="VCPD01000006">
    <property type="protein sequence ID" value="TMV05675.1"/>
    <property type="molecule type" value="Genomic_DNA"/>
</dbReference>
<gene>
    <name evidence="1" type="ORF">FGK63_16680</name>
</gene>
<evidence type="ECO:0000313" key="1">
    <source>
        <dbReference type="EMBL" id="TMV05675.1"/>
    </source>
</evidence>
<evidence type="ECO:0008006" key="3">
    <source>
        <dbReference type="Google" id="ProtNLM"/>
    </source>
</evidence>
<sequence length="272" mass="31232">MPAHRTLEEIAAEKNWIAFAKKLRAAVKVREHYGFSDIDSILDKVAELRGQDRASLRNPVYAEKWLEKNAPEIHASEPEYVAMTSVLSLIQLERISEAGVLELAPRVFDGTATRTELKLRIENAKHETHQSAGVGYDRWHRKRKYEDFVKRYLRNNIGALTKGMNAELRPRDKSKPVPCDLELWRGGKPLAAVELKSHRQKITHKFQIETLSVASLLLREFPKAFIITPTSWERTIPSLLDLRDRLSLQKVKIAVFDSELADSHPDRALRVR</sequence>
<keyword evidence="2" id="KW-1185">Reference proteome</keyword>
<name>A0ABY2WUH8_9RHOB</name>